<comment type="caution">
    <text evidence="1">The sequence shown here is derived from an EMBL/GenBank/DDBJ whole genome shotgun (WGS) entry which is preliminary data.</text>
</comment>
<dbReference type="PANTHER" id="PTHR42085">
    <property type="entry name" value="F-BOX DOMAIN-CONTAINING PROTEIN"/>
    <property type="match status" value="1"/>
</dbReference>
<accession>A0A8H6ELP8</accession>
<dbReference type="Proteomes" id="UP000531561">
    <property type="component" value="Unassembled WGS sequence"/>
</dbReference>
<evidence type="ECO:0000313" key="1">
    <source>
        <dbReference type="EMBL" id="KAF5876828.1"/>
    </source>
</evidence>
<reference evidence="1 2" key="1">
    <citation type="journal article" date="2020" name="Phytopathology">
        <title>A high-quality genome resource of Botrytis fragariae, a new and rapidly spreading fungal pathogen causing strawberry gray mold in the U.S.A.</title>
        <authorList>
            <person name="Wu Y."/>
            <person name="Saski C.A."/>
            <person name="Schnabel G."/>
            <person name="Xiao S."/>
            <person name="Hu M."/>
        </authorList>
    </citation>
    <scope>NUCLEOTIDE SEQUENCE [LARGE SCALE GENOMIC DNA]</scope>
    <source>
        <strain evidence="1 2">BVB16</strain>
    </source>
</reference>
<dbReference type="EMBL" id="JABFCT010000003">
    <property type="protein sequence ID" value="KAF5876828.1"/>
    <property type="molecule type" value="Genomic_DNA"/>
</dbReference>
<dbReference type="RefSeq" id="XP_037195774.1">
    <property type="nucleotide sequence ID" value="XM_037331620.1"/>
</dbReference>
<evidence type="ECO:0008006" key="3">
    <source>
        <dbReference type="Google" id="ProtNLM"/>
    </source>
</evidence>
<dbReference type="OrthoDB" id="5272396at2759"/>
<protein>
    <recommendedName>
        <fullName evidence="3">F-box domain-containing protein</fullName>
    </recommendedName>
</protein>
<dbReference type="GeneID" id="59255312"/>
<evidence type="ECO:0000313" key="2">
    <source>
        <dbReference type="Proteomes" id="UP000531561"/>
    </source>
</evidence>
<dbReference type="InterPro" id="IPR038883">
    <property type="entry name" value="AN11006-like"/>
</dbReference>
<gene>
    <name evidence="1" type="ORF">Bfra_001182</name>
</gene>
<dbReference type="PANTHER" id="PTHR42085:SF1">
    <property type="entry name" value="F-BOX DOMAIN-CONTAINING PROTEIN"/>
    <property type="match status" value="1"/>
</dbReference>
<proteinExistence type="predicted"/>
<organism evidence="1 2">
    <name type="scientific">Botrytis fragariae</name>
    <dbReference type="NCBI Taxonomy" id="1964551"/>
    <lineage>
        <taxon>Eukaryota</taxon>
        <taxon>Fungi</taxon>
        <taxon>Dikarya</taxon>
        <taxon>Ascomycota</taxon>
        <taxon>Pezizomycotina</taxon>
        <taxon>Leotiomycetes</taxon>
        <taxon>Helotiales</taxon>
        <taxon>Sclerotiniaceae</taxon>
        <taxon>Botrytis</taxon>
    </lineage>
</organism>
<name>A0A8H6ELP8_9HELO</name>
<dbReference type="AlphaFoldDB" id="A0A8H6ELP8"/>
<sequence>MSLPFLQTFPREIRDLIYTFILADPNGIITLSPWSMEVAQSFSILRTCKQVHRECKEIIWEHKGLKLRELPILKSKLEKRISMLGETTRWHIFIQLEVLDWDELEWVERGLAAVAGSLQKLHGITIKASKERPQTVEEFEDILDLRENGEIVDGRLYQEYPGNASTDKGYRTWMINTSWPRLSPWAKRKWLAEMLIDTTDTSKLLDRIHDQFGGQLYVDGVLYLKDGKQVVKGLKLDSRDGELKITPRHSSLALISNPPQPPPSSPQSPVLIYQFPVLINQFPVSSLQVPSPRLKMRIKTHLNILIDIPREIRDEIYEYAFQTPFNCVTYRCTLNNTYKILPYDPQNDICLSNSSLPALGLLSTCSQLYNEAIISLWKVNSLGLWPADLLFRMGNLGDDTFIHVQSLQVNLDLTDPDDLKWAEMLFLRIGGNSGLCNERNEGESWSGLKKVQINPMRTEEIKMDVKWMQRVSEAMDLRWKSEELFTGMNPDADKSWGLYSRWMELLRKAGTPGSDIYLGDWVKRTVSVNTAWDDWVYWDQNEWLKKSPHGAGVKGMEEVMEDFSETFGGELWANGKLCYKDKDRLKRVFELKPVDLLGTYPAVSE</sequence>
<keyword evidence="2" id="KW-1185">Reference proteome</keyword>